<sequence>MQKLKYGLVMAVCVAGTLGVAMPVTAAAAPAALPGNSGYITFWDDNGYRDRFIDFTNGEGSDDLDDLGFEDKASSFVNKTSTYWVIYENKNRLGRKLCVRPNSHLTNMNDVSFGDKMSSLRQARSAISSCDGATAIGQPN</sequence>
<dbReference type="RefSeq" id="WP_143023076.1">
    <property type="nucleotide sequence ID" value="NZ_FNIX01000036.1"/>
</dbReference>
<dbReference type="EMBL" id="FNIX01000036">
    <property type="protein sequence ID" value="SDP98179.1"/>
    <property type="molecule type" value="Genomic_DNA"/>
</dbReference>
<comment type="similarity">
    <text evidence="1">Belongs to the beta/gamma-crystallin family.</text>
</comment>
<feature type="chain" id="PRO_5039299384" evidence="3">
    <location>
        <begin position="27"/>
        <end position="140"/>
    </location>
</feature>
<keyword evidence="6" id="KW-1185">Reference proteome</keyword>
<dbReference type="SUPFAM" id="SSF49695">
    <property type="entry name" value="gamma-Crystallin-like"/>
    <property type="match status" value="1"/>
</dbReference>
<name>A0A1H0X5S4_9PSEU</name>
<dbReference type="SMART" id="SM00247">
    <property type="entry name" value="XTALbg"/>
    <property type="match status" value="1"/>
</dbReference>
<organism evidence="5 6">
    <name type="scientific">Lentzea jiangxiensis</name>
    <dbReference type="NCBI Taxonomy" id="641025"/>
    <lineage>
        <taxon>Bacteria</taxon>
        <taxon>Bacillati</taxon>
        <taxon>Actinomycetota</taxon>
        <taxon>Actinomycetes</taxon>
        <taxon>Pseudonocardiales</taxon>
        <taxon>Pseudonocardiaceae</taxon>
        <taxon>Lentzea</taxon>
    </lineage>
</organism>
<evidence type="ECO:0000313" key="5">
    <source>
        <dbReference type="EMBL" id="SDP98179.1"/>
    </source>
</evidence>
<dbReference type="Pfam" id="PF03995">
    <property type="entry name" value="Inhibitor_I36"/>
    <property type="match status" value="1"/>
</dbReference>
<accession>A0A1H0X5S4</accession>
<dbReference type="OrthoDB" id="4247266at2"/>
<evidence type="ECO:0000256" key="2">
    <source>
        <dbReference type="ARBA" id="ARBA00022737"/>
    </source>
</evidence>
<evidence type="ECO:0000259" key="4">
    <source>
        <dbReference type="PROSITE" id="PS50915"/>
    </source>
</evidence>
<feature type="signal peptide" evidence="3">
    <location>
        <begin position="1"/>
        <end position="26"/>
    </location>
</feature>
<dbReference type="AlphaFoldDB" id="A0A1H0X5S4"/>
<protein>
    <submittedName>
        <fullName evidence="5">Peptidase inhibitor family I36</fullName>
    </submittedName>
</protein>
<feature type="domain" description="Beta/gamma crystallin 'Greek key'" evidence="4">
    <location>
        <begin position="82"/>
        <end position="124"/>
    </location>
</feature>
<dbReference type="InterPro" id="IPR011024">
    <property type="entry name" value="G_crystallin-like"/>
</dbReference>
<keyword evidence="2" id="KW-0677">Repeat</keyword>
<evidence type="ECO:0000256" key="1">
    <source>
        <dbReference type="ARBA" id="ARBA00009646"/>
    </source>
</evidence>
<dbReference type="Proteomes" id="UP000199691">
    <property type="component" value="Unassembled WGS sequence"/>
</dbReference>
<dbReference type="InterPro" id="IPR001064">
    <property type="entry name" value="Beta/gamma_crystallin"/>
</dbReference>
<reference evidence="6" key="1">
    <citation type="submission" date="2016-10" db="EMBL/GenBank/DDBJ databases">
        <authorList>
            <person name="Varghese N."/>
            <person name="Submissions S."/>
        </authorList>
    </citation>
    <scope>NUCLEOTIDE SEQUENCE [LARGE SCALE GENOMIC DNA]</scope>
    <source>
        <strain evidence="6">CGMCC 4.6609</strain>
    </source>
</reference>
<evidence type="ECO:0000313" key="6">
    <source>
        <dbReference type="Proteomes" id="UP000199691"/>
    </source>
</evidence>
<evidence type="ECO:0000256" key="3">
    <source>
        <dbReference type="SAM" id="SignalP"/>
    </source>
</evidence>
<dbReference type="PROSITE" id="PS50915">
    <property type="entry name" value="CRYSTALLIN_BETA_GAMMA"/>
    <property type="match status" value="1"/>
</dbReference>
<keyword evidence="3" id="KW-0732">Signal</keyword>
<proteinExistence type="inferred from homology"/>
<dbReference type="Gene3D" id="2.60.20.10">
    <property type="entry name" value="Crystallins"/>
    <property type="match status" value="1"/>
</dbReference>
<gene>
    <name evidence="5" type="ORF">SAMN05421507_13620</name>
</gene>